<comment type="caution">
    <text evidence="5">The sequence shown here is derived from an EMBL/GenBank/DDBJ whole genome shotgun (WGS) entry which is preliminary data.</text>
</comment>
<evidence type="ECO:0000313" key="6">
    <source>
        <dbReference type="Proteomes" id="UP000293331"/>
    </source>
</evidence>
<name>A0A4Q5LQK0_9SPHI</name>
<evidence type="ECO:0000256" key="3">
    <source>
        <dbReference type="PROSITE-ProRule" id="PRU00339"/>
    </source>
</evidence>
<dbReference type="SUPFAM" id="SSF48452">
    <property type="entry name" value="TPR-like"/>
    <property type="match status" value="1"/>
</dbReference>
<sequence>MRCTAIVLLVFLTMSITASAQKSGLINSGEVIKEGIQLHDSSEYKKALILFDKVNRSDTNYVWALYQKALTCEADSQYTQAIKYCKEGLALKEMREYEPDLYNTYGNTLSDSKLYEQAIKVFDAAIAKYPHYSLLHFNKGVVLLQIEKSRDAELEFQKALLINPYMYSAHYQLSLAALQQGKLIPAFMSSVAYLFVNPEGKYFSNAINILSQISKSTDEVLKLKNERKETPDANYQMMEEIILSKIALDKQYKPIIVLDDVLSRQIQVLFEKLEYDAGSKDFYIQYYLPYYKKVYKDGKFEPFINHAFSNAKVDVIQDYLKKNKKSMEGFINEAADY</sequence>
<keyword evidence="2 3" id="KW-0802">TPR repeat</keyword>
<accession>A0A4Q5LQK0</accession>
<dbReference type="SMART" id="SM00028">
    <property type="entry name" value="TPR"/>
    <property type="match status" value="3"/>
</dbReference>
<dbReference type="InterPro" id="IPR011990">
    <property type="entry name" value="TPR-like_helical_dom_sf"/>
</dbReference>
<keyword evidence="6" id="KW-1185">Reference proteome</keyword>
<dbReference type="Pfam" id="PF13181">
    <property type="entry name" value="TPR_8"/>
    <property type="match status" value="1"/>
</dbReference>
<organism evidence="5 6">
    <name type="scientific">Mucilaginibacter terrigena</name>
    <dbReference type="NCBI Taxonomy" id="2492395"/>
    <lineage>
        <taxon>Bacteria</taxon>
        <taxon>Pseudomonadati</taxon>
        <taxon>Bacteroidota</taxon>
        <taxon>Sphingobacteriia</taxon>
        <taxon>Sphingobacteriales</taxon>
        <taxon>Sphingobacteriaceae</taxon>
        <taxon>Mucilaginibacter</taxon>
    </lineage>
</organism>
<keyword evidence="4" id="KW-0732">Signal</keyword>
<evidence type="ECO:0000313" key="5">
    <source>
        <dbReference type="EMBL" id="RYU91667.1"/>
    </source>
</evidence>
<dbReference type="PANTHER" id="PTHR44858">
    <property type="entry name" value="TETRATRICOPEPTIDE REPEAT PROTEIN 6"/>
    <property type="match status" value="1"/>
</dbReference>
<dbReference type="Gene3D" id="1.25.40.10">
    <property type="entry name" value="Tetratricopeptide repeat domain"/>
    <property type="match status" value="2"/>
</dbReference>
<dbReference type="InterPro" id="IPR050498">
    <property type="entry name" value="Ycf3"/>
</dbReference>
<evidence type="ECO:0000256" key="1">
    <source>
        <dbReference type="ARBA" id="ARBA00022737"/>
    </source>
</evidence>
<evidence type="ECO:0000256" key="2">
    <source>
        <dbReference type="ARBA" id="ARBA00022803"/>
    </source>
</evidence>
<dbReference type="PANTHER" id="PTHR44858:SF1">
    <property type="entry name" value="UDP-N-ACETYLGLUCOSAMINE--PEPTIDE N-ACETYLGLUCOSAMINYLTRANSFERASE SPINDLY-RELATED"/>
    <property type="match status" value="1"/>
</dbReference>
<gene>
    <name evidence="5" type="ORF">EWM62_06940</name>
</gene>
<dbReference type="EMBL" id="SEWG01000002">
    <property type="protein sequence ID" value="RYU91667.1"/>
    <property type="molecule type" value="Genomic_DNA"/>
</dbReference>
<reference evidence="5 6" key="1">
    <citation type="submission" date="2019-02" db="EMBL/GenBank/DDBJ databases">
        <title>Bacterial novel species Mucilaginibacter sp. 17JY9-4 isolated from soil.</title>
        <authorList>
            <person name="Jung H.-Y."/>
        </authorList>
    </citation>
    <scope>NUCLEOTIDE SEQUENCE [LARGE SCALE GENOMIC DNA]</scope>
    <source>
        <strain evidence="5 6">17JY9-4</strain>
    </source>
</reference>
<evidence type="ECO:0000256" key="4">
    <source>
        <dbReference type="SAM" id="SignalP"/>
    </source>
</evidence>
<dbReference type="PROSITE" id="PS50005">
    <property type="entry name" value="TPR"/>
    <property type="match status" value="1"/>
</dbReference>
<dbReference type="InterPro" id="IPR019734">
    <property type="entry name" value="TPR_rpt"/>
</dbReference>
<proteinExistence type="predicted"/>
<keyword evidence="1" id="KW-0677">Repeat</keyword>
<dbReference type="AlphaFoldDB" id="A0A4Q5LQK0"/>
<protein>
    <submittedName>
        <fullName evidence="5">Uncharacterized protein</fullName>
    </submittedName>
</protein>
<feature type="repeat" description="TPR" evidence="3">
    <location>
        <begin position="99"/>
        <end position="132"/>
    </location>
</feature>
<feature type="signal peptide" evidence="4">
    <location>
        <begin position="1"/>
        <end position="20"/>
    </location>
</feature>
<feature type="chain" id="PRO_5020500986" evidence="4">
    <location>
        <begin position="21"/>
        <end position="337"/>
    </location>
</feature>
<dbReference type="Proteomes" id="UP000293331">
    <property type="component" value="Unassembled WGS sequence"/>
</dbReference>